<reference evidence="4" key="1">
    <citation type="submission" date="2017-02" db="UniProtKB">
        <authorList>
            <consortium name="WormBaseParasite"/>
        </authorList>
    </citation>
    <scope>IDENTIFICATION</scope>
</reference>
<feature type="region of interest" description="Disordered" evidence="1">
    <location>
        <begin position="185"/>
        <end position="222"/>
    </location>
</feature>
<gene>
    <name evidence="2" type="ORF">TCLT_LOCUS6733</name>
</gene>
<keyword evidence="3" id="KW-1185">Reference proteome</keyword>
<evidence type="ECO:0000313" key="4">
    <source>
        <dbReference type="WBParaSite" id="TCLT_0000674401-mRNA-1"/>
    </source>
</evidence>
<dbReference type="OrthoDB" id="5823882at2759"/>
<proteinExistence type="predicted"/>
<evidence type="ECO:0000256" key="1">
    <source>
        <dbReference type="SAM" id="MobiDB-lite"/>
    </source>
</evidence>
<organism evidence="4">
    <name type="scientific">Thelazia callipaeda</name>
    <name type="common">Oriental eyeworm</name>
    <name type="synonym">Parasitic nematode</name>
    <dbReference type="NCBI Taxonomy" id="103827"/>
    <lineage>
        <taxon>Eukaryota</taxon>
        <taxon>Metazoa</taxon>
        <taxon>Ecdysozoa</taxon>
        <taxon>Nematoda</taxon>
        <taxon>Chromadorea</taxon>
        <taxon>Rhabditida</taxon>
        <taxon>Spirurina</taxon>
        <taxon>Spiruromorpha</taxon>
        <taxon>Thelazioidea</taxon>
        <taxon>Thelaziidae</taxon>
        <taxon>Thelazia</taxon>
    </lineage>
</organism>
<reference evidence="2 3" key="2">
    <citation type="submission" date="2018-11" db="EMBL/GenBank/DDBJ databases">
        <authorList>
            <consortium name="Pathogen Informatics"/>
        </authorList>
    </citation>
    <scope>NUCLEOTIDE SEQUENCE [LARGE SCALE GENOMIC DNA]</scope>
</reference>
<accession>A0A0N5D1L3</accession>
<dbReference type="EMBL" id="UYYF01004440">
    <property type="protein sequence ID" value="VDN04116.1"/>
    <property type="molecule type" value="Genomic_DNA"/>
</dbReference>
<evidence type="ECO:0000313" key="3">
    <source>
        <dbReference type="Proteomes" id="UP000276776"/>
    </source>
</evidence>
<sequence length="222" mass="24434">MLNGLYGYFFGSEHISGIDAKENVSVMKNSIELLADSRTFTLNKNLENKEDDWIFLDEPDLIAIDDDDTLAVTNVCARSTSSVWSTTPLHANPDHSVKFNCTACFKACGGSPCPRNPEVQKKDTGKQARENALKQKELERQLFGKHLSCVNDASERKANTAANNSSGKFYDAALNKLNTGAKLKRSTAAGHFASDSKTKQRSKKSSRLLVGRNNDRKVNSSN</sequence>
<name>A0A0N5D1L3_THECL</name>
<dbReference type="Proteomes" id="UP000276776">
    <property type="component" value="Unassembled WGS sequence"/>
</dbReference>
<evidence type="ECO:0000313" key="2">
    <source>
        <dbReference type="EMBL" id="VDN04116.1"/>
    </source>
</evidence>
<protein>
    <submittedName>
        <fullName evidence="4">DNA-directed DNA polymerase</fullName>
    </submittedName>
</protein>
<feature type="compositionally biased region" description="Basic and acidic residues" evidence="1">
    <location>
        <begin position="213"/>
        <end position="222"/>
    </location>
</feature>
<dbReference type="AlphaFoldDB" id="A0A0N5D1L3"/>
<dbReference type="WBParaSite" id="TCLT_0000674401-mRNA-1">
    <property type="protein sequence ID" value="TCLT_0000674401-mRNA-1"/>
    <property type="gene ID" value="TCLT_0000674401"/>
</dbReference>